<accession>A0A9D3ZQ32</accession>
<organism evidence="1 2">
    <name type="scientific">Gossypium stocksii</name>
    <dbReference type="NCBI Taxonomy" id="47602"/>
    <lineage>
        <taxon>Eukaryota</taxon>
        <taxon>Viridiplantae</taxon>
        <taxon>Streptophyta</taxon>
        <taxon>Embryophyta</taxon>
        <taxon>Tracheophyta</taxon>
        <taxon>Spermatophyta</taxon>
        <taxon>Magnoliopsida</taxon>
        <taxon>eudicotyledons</taxon>
        <taxon>Gunneridae</taxon>
        <taxon>Pentapetalae</taxon>
        <taxon>rosids</taxon>
        <taxon>malvids</taxon>
        <taxon>Malvales</taxon>
        <taxon>Malvaceae</taxon>
        <taxon>Malvoideae</taxon>
        <taxon>Gossypium</taxon>
    </lineage>
</organism>
<sequence length="50" mass="5812">SLEALYLIIYTLLDREFKDYECLLDLGLKDMEENDAKGSFPALKNQVDEK</sequence>
<feature type="non-terminal residue" evidence="1">
    <location>
        <position position="50"/>
    </location>
</feature>
<dbReference type="EMBL" id="JAIQCV010000010">
    <property type="protein sequence ID" value="KAH1056379.1"/>
    <property type="molecule type" value="Genomic_DNA"/>
</dbReference>
<protein>
    <submittedName>
        <fullName evidence="1">Uncharacterized protein</fullName>
    </submittedName>
</protein>
<dbReference type="Proteomes" id="UP000828251">
    <property type="component" value="Unassembled WGS sequence"/>
</dbReference>
<keyword evidence="2" id="KW-1185">Reference proteome</keyword>
<evidence type="ECO:0000313" key="2">
    <source>
        <dbReference type="Proteomes" id="UP000828251"/>
    </source>
</evidence>
<feature type="non-terminal residue" evidence="1">
    <location>
        <position position="1"/>
    </location>
</feature>
<comment type="caution">
    <text evidence="1">The sequence shown here is derived from an EMBL/GenBank/DDBJ whole genome shotgun (WGS) entry which is preliminary data.</text>
</comment>
<evidence type="ECO:0000313" key="1">
    <source>
        <dbReference type="EMBL" id="KAH1056379.1"/>
    </source>
</evidence>
<gene>
    <name evidence="1" type="ORF">J1N35_034444</name>
</gene>
<dbReference type="AlphaFoldDB" id="A0A9D3ZQ32"/>
<proteinExistence type="predicted"/>
<name>A0A9D3ZQ32_9ROSI</name>
<reference evidence="1 2" key="1">
    <citation type="journal article" date="2021" name="Plant Biotechnol. J.">
        <title>Multi-omics assisted identification of the key and species-specific regulatory components of drought-tolerant mechanisms in Gossypium stocksii.</title>
        <authorList>
            <person name="Yu D."/>
            <person name="Ke L."/>
            <person name="Zhang D."/>
            <person name="Wu Y."/>
            <person name="Sun Y."/>
            <person name="Mei J."/>
            <person name="Sun J."/>
            <person name="Sun Y."/>
        </authorList>
    </citation>
    <scope>NUCLEOTIDE SEQUENCE [LARGE SCALE GENOMIC DNA]</scope>
    <source>
        <strain evidence="2">cv. E1</strain>
        <tissue evidence="1">Leaf</tissue>
    </source>
</reference>